<evidence type="ECO:0000259" key="3">
    <source>
        <dbReference type="SMART" id="SM00822"/>
    </source>
</evidence>
<dbReference type="Pfam" id="PF08659">
    <property type="entry name" value="KR"/>
    <property type="match status" value="1"/>
</dbReference>
<dbReference type="PANTHER" id="PTHR43775:SF37">
    <property type="entry name" value="SI:DKEY-61P9.11"/>
    <property type="match status" value="1"/>
</dbReference>
<dbReference type="Gene3D" id="3.40.50.720">
    <property type="entry name" value="NAD(P)-binding Rossmann-like Domain"/>
    <property type="match status" value="1"/>
</dbReference>
<evidence type="ECO:0000256" key="1">
    <source>
        <dbReference type="ARBA" id="ARBA00022450"/>
    </source>
</evidence>
<keyword evidence="1" id="KW-0596">Phosphopantetheine</keyword>
<feature type="domain" description="Ketoreductase" evidence="3">
    <location>
        <begin position="3"/>
        <end position="181"/>
    </location>
</feature>
<dbReference type="PANTHER" id="PTHR43775">
    <property type="entry name" value="FATTY ACID SYNTHASE"/>
    <property type="match status" value="1"/>
</dbReference>
<organism evidence="4 5">
    <name type="scientific">Actinokineospora soli</name>
    <dbReference type="NCBI Taxonomy" id="1048753"/>
    <lineage>
        <taxon>Bacteria</taxon>
        <taxon>Bacillati</taxon>
        <taxon>Actinomycetota</taxon>
        <taxon>Actinomycetes</taxon>
        <taxon>Pseudonocardiales</taxon>
        <taxon>Pseudonocardiaceae</taxon>
        <taxon>Actinokineospora</taxon>
    </lineage>
</organism>
<dbReference type="Proteomes" id="UP001596512">
    <property type="component" value="Unassembled WGS sequence"/>
</dbReference>
<gene>
    <name evidence="4" type="ORF">ACFQV2_17835</name>
</gene>
<keyword evidence="5" id="KW-1185">Reference proteome</keyword>
<evidence type="ECO:0000256" key="2">
    <source>
        <dbReference type="ARBA" id="ARBA00022553"/>
    </source>
</evidence>
<comment type="caution">
    <text evidence="4">The sequence shown here is derived from an EMBL/GenBank/DDBJ whole genome shotgun (WGS) entry which is preliminary data.</text>
</comment>
<reference evidence="5" key="1">
    <citation type="journal article" date="2019" name="Int. J. Syst. Evol. Microbiol.">
        <title>The Global Catalogue of Microorganisms (GCM) 10K type strain sequencing project: providing services to taxonomists for standard genome sequencing and annotation.</title>
        <authorList>
            <consortium name="The Broad Institute Genomics Platform"/>
            <consortium name="The Broad Institute Genome Sequencing Center for Infectious Disease"/>
            <person name="Wu L."/>
            <person name="Ma J."/>
        </authorList>
    </citation>
    <scope>NUCLEOTIDE SEQUENCE [LARGE SCALE GENOMIC DNA]</scope>
    <source>
        <strain evidence="5">JCM 17695</strain>
    </source>
</reference>
<dbReference type="InterPro" id="IPR036291">
    <property type="entry name" value="NAD(P)-bd_dom_sf"/>
</dbReference>
<evidence type="ECO:0000313" key="4">
    <source>
        <dbReference type="EMBL" id="MFC7615097.1"/>
    </source>
</evidence>
<dbReference type="InterPro" id="IPR050091">
    <property type="entry name" value="PKS_NRPS_Biosynth_Enz"/>
</dbReference>
<dbReference type="SUPFAM" id="SSF51735">
    <property type="entry name" value="NAD(P)-binding Rossmann-fold domains"/>
    <property type="match status" value="1"/>
</dbReference>
<dbReference type="InterPro" id="IPR057326">
    <property type="entry name" value="KR_dom"/>
</dbReference>
<accession>A0ABW2TMT9</accession>
<proteinExistence type="predicted"/>
<dbReference type="SMART" id="SM00822">
    <property type="entry name" value="PKS_KR"/>
    <property type="match status" value="1"/>
</dbReference>
<sequence length="190" mass="19475">MIGGLGGVGALLCQHLLQRFGARLTVVGRGPADAGGPRAQTLAYLTAQAGSRAGASIEYRQADATDPAALTAVVGDTAFDAVFALLGEGTIVEQIDALMAGATEDDREALRRAANRIRLSHSLDAALAAHPAPVVVFSSINGFFGGAGFAHYAGACAYQAAHALRSDRGDLCLDWGMWQGVGLAAARRPS</sequence>
<dbReference type="InterPro" id="IPR013968">
    <property type="entry name" value="PKS_KR"/>
</dbReference>
<name>A0ABW2TMT9_9PSEU</name>
<evidence type="ECO:0000313" key="5">
    <source>
        <dbReference type="Proteomes" id="UP001596512"/>
    </source>
</evidence>
<keyword evidence="2" id="KW-0597">Phosphoprotein</keyword>
<dbReference type="EMBL" id="JBHTEY010000004">
    <property type="protein sequence ID" value="MFC7615097.1"/>
    <property type="molecule type" value="Genomic_DNA"/>
</dbReference>
<protein>
    <submittedName>
        <fullName evidence="4">KR domain-containing protein</fullName>
    </submittedName>
</protein>